<dbReference type="EMBL" id="LAZR01035868">
    <property type="protein sequence ID" value="KKL26348.1"/>
    <property type="molecule type" value="Genomic_DNA"/>
</dbReference>
<name>A0A0F9ER58_9ZZZZ</name>
<protein>
    <submittedName>
        <fullName evidence="2">Uncharacterized protein</fullName>
    </submittedName>
</protein>
<keyword evidence="1" id="KW-0175">Coiled coil</keyword>
<proteinExistence type="predicted"/>
<reference evidence="2" key="1">
    <citation type="journal article" date="2015" name="Nature">
        <title>Complex archaea that bridge the gap between prokaryotes and eukaryotes.</title>
        <authorList>
            <person name="Spang A."/>
            <person name="Saw J.H."/>
            <person name="Jorgensen S.L."/>
            <person name="Zaremba-Niedzwiedzka K."/>
            <person name="Martijn J."/>
            <person name="Lind A.E."/>
            <person name="van Eijk R."/>
            <person name="Schleper C."/>
            <person name="Guy L."/>
            <person name="Ettema T.J."/>
        </authorList>
    </citation>
    <scope>NUCLEOTIDE SEQUENCE</scope>
</reference>
<evidence type="ECO:0000256" key="1">
    <source>
        <dbReference type="SAM" id="Coils"/>
    </source>
</evidence>
<gene>
    <name evidence="2" type="ORF">LCGC14_2396190</name>
</gene>
<dbReference type="AlphaFoldDB" id="A0A0F9ER58"/>
<organism evidence="2">
    <name type="scientific">marine sediment metagenome</name>
    <dbReference type="NCBI Taxonomy" id="412755"/>
    <lineage>
        <taxon>unclassified sequences</taxon>
        <taxon>metagenomes</taxon>
        <taxon>ecological metagenomes</taxon>
    </lineage>
</organism>
<feature type="coiled-coil region" evidence="1">
    <location>
        <begin position="6"/>
        <end position="33"/>
    </location>
</feature>
<evidence type="ECO:0000313" key="2">
    <source>
        <dbReference type="EMBL" id="KKL26348.1"/>
    </source>
</evidence>
<comment type="caution">
    <text evidence="2">The sequence shown here is derived from an EMBL/GenBank/DDBJ whole genome shotgun (WGS) entry which is preliminary data.</text>
</comment>
<accession>A0A0F9ER58</accession>
<sequence length="115" mass="13611">MAGNVYSTYELAKEMAEERMRELEQDIFICRTKFKSGEEFTLKTRNEMMKCNSYLHVIGLPFRHRFKIKKNAEREASVFASKKGAPVYVKKKTYQEKGYTKTSHFYLTYVEPCLI</sequence>